<keyword evidence="4" id="KW-0472">Membrane</keyword>
<dbReference type="Pfam" id="PF12833">
    <property type="entry name" value="HTH_18"/>
    <property type="match status" value="1"/>
</dbReference>
<keyword evidence="4" id="KW-0812">Transmembrane</keyword>
<dbReference type="Pfam" id="PF17853">
    <property type="entry name" value="GGDEF_2"/>
    <property type="match status" value="1"/>
</dbReference>
<evidence type="ECO:0000256" key="2">
    <source>
        <dbReference type="ARBA" id="ARBA00023125"/>
    </source>
</evidence>
<feature type="transmembrane region" description="Helical" evidence="4">
    <location>
        <begin position="27"/>
        <end position="50"/>
    </location>
</feature>
<organism evidence="6 7">
    <name type="scientific">Paenibacillus phytorum</name>
    <dbReference type="NCBI Taxonomy" id="2654977"/>
    <lineage>
        <taxon>Bacteria</taxon>
        <taxon>Bacillati</taxon>
        <taxon>Bacillota</taxon>
        <taxon>Bacilli</taxon>
        <taxon>Bacillales</taxon>
        <taxon>Paenibacillaceae</taxon>
        <taxon>Paenibacillus</taxon>
    </lineage>
</organism>
<evidence type="ECO:0000313" key="6">
    <source>
        <dbReference type="EMBL" id="NOU72778.1"/>
    </source>
</evidence>
<keyword evidence="2" id="KW-0238">DNA-binding</keyword>
<protein>
    <submittedName>
        <fullName evidence="6">Helix-turn-helix domain-containing protein</fullName>
    </submittedName>
</protein>
<dbReference type="Proteomes" id="UP000616779">
    <property type="component" value="Unassembled WGS sequence"/>
</dbReference>
<evidence type="ECO:0000259" key="5">
    <source>
        <dbReference type="PROSITE" id="PS01124"/>
    </source>
</evidence>
<dbReference type="Gene3D" id="1.10.10.60">
    <property type="entry name" value="Homeodomain-like"/>
    <property type="match status" value="2"/>
</dbReference>
<dbReference type="InterPro" id="IPR018060">
    <property type="entry name" value="HTH_AraC"/>
</dbReference>
<dbReference type="PANTHER" id="PTHR43280">
    <property type="entry name" value="ARAC-FAMILY TRANSCRIPTIONAL REGULATOR"/>
    <property type="match status" value="1"/>
</dbReference>
<dbReference type="InterPro" id="IPR041522">
    <property type="entry name" value="CdaR_GGDEF"/>
</dbReference>
<dbReference type="PROSITE" id="PS00041">
    <property type="entry name" value="HTH_ARAC_FAMILY_1"/>
    <property type="match status" value="1"/>
</dbReference>
<dbReference type="SMART" id="SM00342">
    <property type="entry name" value="HTH_ARAC"/>
    <property type="match status" value="1"/>
</dbReference>
<evidence type="ECO:0000256" key="1">
    <source>
        <dbReference type="ARBA" id="ARBA00023015"/>
    </source>
</evidence>
<dbReference type="InterPro" id="IPR018062">
    <property type="entry name" value="HTH_AraC-typ_CS"/>
</dbReference>
<comment type="caution">
    <text evidence="6">The sequence shown here is derived from an EMBL/GenBank/DDBJ whole genome shotgun (WGS) entry which is preliminary data.</text>
</comment>
<dbReference type="SUPFAM" id="SSF46689">
    <property type="entry name" value="Homeodomain-like"/>
    <property type="match status" value="1"/>
</dbReference>
<evidence type="ECO:0000256" key="3">
    <source>
        <dbReference type="ARBA" id="ARBA00023163"/>
    </source>
</evidence>
<dbReference type="EMBL" id="WHOA01000099">
    <property type="protein sequence ID" value="NOU72778.1"/>
    <property type="molecule type" value="Genomic_DNA"/>
</dbReference>
<keyword evidence="4" id="KW-1133">Transmembrane helix</keyword>
<dbReference type="InterPro" id="IPR009057">
    <property type="entry name" value="Homeodomain-like_sf"/>
</dbReference>
<proteinExistence type="predicted"/>
<dbReference type="PRINTS" id="PR00032">
    <property type="entry name" value="HTHARAC"/>
</dbReference>
<feature type="domain" description="HTH araC/xylS-type" evidence="5">
    <location>
        <begin position="660"/>
        <end position="759"/>
    </location>
</feature>
<gene>
    <name evidence="6" type="ORF">GC098_15335</name>
</gene>
<name>A0ABX1XW40_9BACL</name>
<dbReference type="PANTHER" id="PTHR43280:SF2">
    <property type="entry name" value="HTH-TYPE TRANSCRIPTIONAL REGULATOR EXSA"/>
    <property type="match status" value="1"/>
</dbReference>
<dbReference type="RefSeq" id="WP_171644062.1">
    <property type="nucleotide sequence ID" value="NZ_WHOA01000099.1"/>
</dbReference>
<evidence type="ECO:0000313" key="7">
    <source>
        <dbReference type="Proteomes" id="UP000616779"/>
    </source>
</evidence>
<feature type="transmembrane region" description="Helical" evidence="4">
    <location>
        <begin position="319"/>
        <end position="339"/>
    </location>
</feature>
<accession>A0ABX1XW40</accession>
<keyword evidence="7" id="KW-1185">Reference proteome</keyword>
<dbReference type="InterPro" id="IPR020449">
    <property type="entry name" value="Tscrpt_reg_AraC-type_HTH"/>
</dbReference>
<reference evidence="6 7" key="1">
    <citation type="submission" date="2019-10" db="EMBL/GenBank/DDBJ databases">
        <title>Description of Paenibacillus terrestris sp. nov.</title>
        <authorList>
            <person name="Carlier A."/>
            <person name="Qi S."/>
        </authorList>
    </citation>
    <scope>NUCLEOTIDE SEQUENCE [LARGE SCALE GENOMIC DNA]</scope>
    <source>
        <strain evidence="6 7">LMG 31458</strain>
    </source>
</reference>
<evidence type="ECO:0000256" key="4">
    <source>
        <dbReference type="SAM" id="Phobius"/>
    </source>
</evidence>
<keyword evidence="3" id="KW-0804">Transcription</keyword>
<sequence>MKSISNNEVTMLKIKTSNSNVKFSASIFRSFTLTIALTIVMLSGILHVYFEDISLNQTYRSTLNNLAQTSQEASIMAVNASTFAKQIYNDMNVSKLLYFSSGDPLDTSTAMAQLNSYRATSLFIDSIYIYNYQTDTFYTSAEISANSVWKSNEFYDTKAVEMVKHISDYKTLMPIPRKIPFESLMLNNQEKERDCYTFLLYDTLSHKDEKNVIIVNISETQMHKNIDGMIATSDKNTFIINDRGVLITNSWKNAMLTDLTHKPYIQVVLGSGESEGYFVSDVDGVKSLVTYTAPDVLGWRYIRIAPYSVITSGINHMRLYTIAIAVAILLLGLLTSYLISRKLSLNVNRKLVKLTTLETERRNHSMALRQDLVRNLLLGSGSSNPHCLDEKFRLYDIHLDAKNHFAVTVLKIDGYLELVERYSVGDRSLLKIGIMNIAQELLNAYCPSFAVDMGDDRIAILLNIGEPAPDSHSVLPASLWRQIQSFVGDYIKVSVSIAVSTTGDDARSISRLYTQATEALFHRLFFGHECLIYAEQIESLKAKSYVYPISKEKVLIEELMLGRITEASRIFREIVEETAGYSYMSYHLAVSHLAFAVNNAVSTIQKNNDISWDLSINALLSGLNDAELVEDMYRPFFDVFVRVSTSLEEKKNTRHDEVVGKIIAIVQQKYMFQELSLESIAEEMGLSATYIGRLFKKHTLNTILNYIIEVRMDQARTLLLTTELPIGDIAEKSGFSNSPYFYKAFKKINGVTPADFRKNGRLQEEGVREIS</sequence>
<dbReference type="PROSITE" id="PS01124">
    <property type="entry name" value="HTH_ARAC_FAMILY_2"/>
    <property type="match status" value="1"/>
</dbReference>
<keyword evidence="1" id="KW-0805">Transcription regulation</keyword>